<proteinExistence type="predicted"/>
<name>A0ABW3NZG7_9SPHN</name>
<organism evidence="1 2">
    <name type="scientific">Sphingobium olei</name>
    <dbReference type="NCBI Taxonomy" id="420955"/>
    <lineage>
        <taxon>Bacteria</taxon>
        <taxon>Pseudomonadati</taxon>
        <taxon>Pseudomonadota</taxon>
        <taxon>Alphaproteobacteria</taxon>
        <taxon>Sphingomonadales</taxon>
        <taxon>Sphingomonadaceae</taxon>
        <taxon>Sphingobium</taxon>
    </lineage>
</organism>
<evidence type="ECO:0008006" key="3">
    <source>
        <dbReference type="Google" id="ProtNLM"/>
    </source>
</evidence>
<dbReference type="RefSeq" id="WP_380909400.1">
    <property type="nucleotide sequence ID" value="NZ_JBHTLS010000083.1"/>
</dbReference>
<gene>
    <name evidence="1" type="ORF">ACFQ24_04880</name>
</gene>
<evidence type="ECO:0000313" key="1">
    <source>
        <dbReference type="EMBL" id="MFD1104222.1"/>
    </source>
</evidence>
<reference evidence="2" key="1">
    <citation type="journal article" date="2019" name="Int. J. Syst. Evol. Microbiol.">
        <title>The Global Catalogue of Microorganisms (GCM) 10K type strain sequencing project: providing services to taxonomists for standard genome sequencing and annotation.</title>
        <authorList>
            <consortium name="The Broad Institute Genomics Platform"/>
            <consortium name="The Broad Institute Genome Sequencing Center for Infectious Disease"/>
            <person name="Wu L."/>
            <person name="Ma J."/>
        </authorList>
    </citation>
    <scope>NUCLEOTIDE SEQUENCE [LARGE SCALE GENOMIC DNA]</scope>
    <source>
        <strain evidence="2">CCUG 54329</strain>
    </source>
</reference>
<accession>A0ABW3NZG7</accession>
<sequence length="90" mass="9855">MALHHADVVEIVRLASEAERPSLSDNEPWLFVEETDGLFFGSGSAFNAAGEWVGYGSLSEHDVDLPLAVEAACEWAKRYGVPTIWVFASE</sequence>
<keyword evidence="2" id="KW-1185">Reference proteome</keyword>
<comment type="caution">
    <text evidence="1">The sequence shown here is derived from an EMBL/GenBank/DDBJ whole genome shotgun (WGS) entry which is preliminary data.</text>
</comment>
<dbReference type="EMBL" id="JBHTLS010000083">
    <property type="protein sequence ID" value="MFD1104222.1"/>
    <property type="molecule type" value="Genomic_DNA"/>
</dbReference>
<dbReference type="Proteomes" id="UP001597203">
    <property type="component" value="Unassembled WGS sequence"/>
</dbReference>
<evidence type="ECO:0000313" key="2">
    <source>
        <dbReference type="Proteomes" id="UP001597203"/>
    </source>
</evidence>
<protein>
    <recommendedName>
        <fullName evidence="3">GNAT family N-acetyltransferase</fullName>
    </recommendedName>
</protein>